<evidence type="ECO:0000259" key="1">
    <source>
        <dbReference type="Pfam" id="PF07883"/>
    </source>
</evidence>
<dbReference type="Gene3D" id="2.60.120.10">
    <property type="entry name" value="Jelly Rolls"/>
    <property type="match status" value="1"/>
</dbReference>
<dbReference type="InterPro" id="IPR013096">
    <property type="entry name" value="Cupin_2"/>
</dbReference>
<proteinExistence type="predicted"/>
<accession>A0A1F5VN55</accession>
<name>A0A1F5VN55_9BACT</name>
<dbReference type="AlphaFoldDB" id="A0A1F5VN55"/>
<dbReference type="InterPro" id="IPR011051">
    <property type="entry name" value="RmlC_Cupin_sf"/>
</dbReference>
<dbReference type="SUPFAM" id="SSF51182">
    <property type="entry name" value="RmlC-like cupins"/>
    <property type="match status" value="1"/>
</dbReference>
<dbReference type="PANTHER" id="PTHR37694">
    <property type="entry name" value="SLR8022 PROTEIN"/>
    <property type="match status" value="1"/>
</dbReference>
<dbReference type="InterPro" id="IPR014710">
    <property type="entry name" value="RmlC-like_jellyroll"/>
</dbReference>
<evidence type="ECO:0000313" key="3">
    <source>
        <dbReference type="Proteomes" id="UP000178943"/>
    </source>
</evidence>
<evidence type="ECO:0000313" key="2">
    <source>
        <dbReference type="EMBL" id="OGF64708.1"/>
    </source>
</evidence>
<dbReference type="PANTHER" id="PTHR37694:SF1">
    <property type="entry name" value="SLR8022 PROTEIN"/>
    <property type="match status" value="1"/>
</dbReference>
<reference evidence="2 3" key="1">
    <citation type="journal article" date="2016" name="Nat. Commun.">
        <title>Thousands of microbial genomes shed light on interconnected biogeochemical processes in an aquifer system.</title>
        <authorList>
            <person name="Anantharaman K."/>
            <person name="Brown C.T."/>
            <person name="Hug L.A."/>
            <person name="Sharon I."/>
            <person name="Castelle C.J."/>
            <person name="Probst A.J."/>
            <person name="Thomas B.C."/>
            <person name="Singh A."/>
            <person name="Wilkins M.J."/>
            <person name="Karaoz U."/>
            <person name="Brodie E.L."/>
            <person name="Williams K.H."/>
            <person name="Hubbard S.S."/>
            <person name="Banfield J.F."/>
        </authorList>
    </citation>
    <scope>NUCLEOTIDE SEQUENCE [LARGE SCALE GENOMIC DNA]</scope>
</reference>
<organism evidence="2 3">
    <name type="scientific">Candidatus Fischerbacteria bacterium RBG_13_37_8</name>
    <dbReference type="NCBI Taxonomy" id="1817863"/>
    <lineage>
        <taxon>Bacteria</taxon>
        <taxon>Candidatus Fischeribacteriota</taxon>
    </lineage>
</organism>
<dbReference type="STRING" id="1817863.A2Y62_14745"/>
<dbReference type="CDD" id="cd02222">
    <property type="entry name" value="cupin_TM1459-like"/>
    <property type="match status" value="1"/>
</dbReference>
<dbReference type="Proteomes" id="UP000178943">
    <property type="component" value="Unassembled WGS sequence"/>
</dbReference>
<dbReference type="Pfam" id="PF07883">
    <property type="entry name" value="Cupin_2"/>
    <property type="match status" value="1"/>
</dbReference>
<comment type="caution">
    <text evidence="2">The sequence shown here is derived from an EMBL/GenBank/DDBJ whole genome shotgun (WGS) entry which is preliminary data.</text>
</comment>
<feature type="domain" description="Cupin type-2" evidence="1">
    <location>
        <begin position="38"/>
        <end position="105"/>
    </location>
</feature>
<gene>
    <name evidence="2" type="ORF">A2Y62_14745</name>
</gene>
<dbReference type="EMBL" id="MFGW01000132">
    <property type="protein sequence ID" value="OGF64708.1"/>
    <property type="molecule type" value="Genomic_DNA"/>
</dbReference>
<protein>
    <submittedName>
        <fullName evidence="2">Cupin</fullName>
    </submittedName>
</protein>
<sequence length="117" mass="13324">MSIKHMDDVNKDIVKAGTNVSMQVLISSKEGPNFAMRRFIFEPGGEMPRHTNEVEHEQLVLNGKAQVGIGDDVYEVKKGDVLFIPAHVPHWYKNIGEETFEFLCMVPNKQDEIKIIK</sequence>